<evidence type="ECO:0000259" key="13">
    <source>
        <dbReference type="PROSITE" id="PS50046"/>
    </source>
</evidence>
<dbReference type="SUPFAM" id="SSF55785">
    <property type="entry name" value="PYP-like sensor domain (PAS domain)"/>
    <property type="match status" value="1"/>
</dbReference>
<protein>
    <recommendedName>
        <fullName evidence="3">histidine kinase</fullName>
        <ecNumber evidence="3">2.7.13.3</ecNumber>
    </recommendedName>
</protein>
<dbReference type="GO" id="GO:0009881">
    <property type="term" value="F:photoreceptor activity"/>
    <property type="evidence" value="ECO:0007669"/>
    <property type="project" value="UniProtKB-KW"/>
</dbReference>
<evidence type="ECO:0000259" key="14">
    <source>
        <dbReference type="PROSITE" id="PS50109"/>
    </source>
</evidence>
<dbReference type="InterPro" id="IPR035965">
    <property type="entry name" value="PAS-like_dom_sf"/>
</dbReference>
<dbReference type="Pfam" id="PF00360">
    <property type="entry name" value="PHY"/>
    <property type="match status" value="1"/>
</dbReference>
<keyword evidence="12" id="KW-0675">Receptor</keyword>
<dbReference type="RefSeq" id="WP_143080491.1">
    <property type="nucleotide sequence ID" value="NZ_FOUZ01000016.1"/>
</dbReference>
<dbReference type="InterPro" id="IPR043150">
    <property type="entry name" value="Phytochrome_PHY_sf"/>
</dbReference>
<keyword evidence="9" id="KW-0067">ATP-binding</keyword>
<dbReference type="EMBL" id="FOUZ01000016">
    <property type="protein sequence ID" value="SFN59823.1"/>
    <property type="molecule type" value="Genomic_DNA"/>
</dbReference>
<proteinExistence type="inferred from homology"/>
<keyword evidence="11" id="KW-0902">Two-component regulatory system</keyword>
<dbReference type="Gene3D" id="3.30.565.10">
    <property type="entry name" value="Histidine kinase-like ATPase, C-terminal domain"/>
    <property type="match status" value="1"/>
</dbReference>
<evidence type="ECO:0000256" key="12">
    <source>
        <dbReference type="ARBA" id="ARBA00023170"/>
    </source>
</evidence>
<dbReference type="GO" id="GO:0005524">
    <property type="term" value="F:ATP binding"/>
    <property type="evidence" value="ECO:0007669"/>
    <property type="project" value="UniProtKB-KW"/>
</dbReference>
<dbReference type="Pfam" id="PF08446">
    <property type="entry name" value="PAS_2"/>
    <property type="match status" value="1"/>
</dbReference>
<dbReference type="GO" id="GO:0009584">
    <property type="term" value="P:detection of visible light"/>
    <property type="evidence" value="ECO:0007669"/>
    <property type="project" value="InterPro"/>
</dbReference>
<dbReference type="InterPro" id="IPR036890">
    <property type="entry name" value="HATPase_C_sf"/>
</dbReference>
<evidence type="ECO:0000256" key="7">
    <source>
        <dbReference type="ARBA" id="ARBA00022741"/>
    </source>
</evidence>
<evidence type="ECO:0000256" key="8">
    <source>
        <dbReference type="ARBA" id="ARBA00022777"/>
    </source>
</evidence>
<dbReference type="PROSITE" id="PS50046">
    <property type="entry name" value="PHYTOCHROME_2"/>
    <property type="match status" value="1"/>
</dbReference>
<dbReference type="GO" id="GO:0006355">
    <property type="term" value="P:regulation of DNA-templated transcription"/>
    <property type="evidence" value="ECO:0007669"/>
    <property type="project" value="InterPro"/>
</dbReference>
<keyword evidence="5" id="KW-0716">Sensory transduction</keyword>
<evidence type="ECO:0000256" key="4">
    <source>
        <dbReference type="ARBA" id="ARBA00022543"/>
    </source>
</evidence>
<dbReference type="EC" id="2.7.13.3" evidence="3"/>
<dbReference type="InterPro" id="IPR050351">
    <property type="entry name" value="BphY/WalK/GraS-like"/>
</dbReference>
<accession>A0A1I5ABN2</accession>
<dbReference type="InterPro" id="IPR003594">
    <property type="entry name" value="HATPase_dom"/>
</dbReference>
<keyword evidence="7" id="KW-0547">Nucleotide-binding</keyword>
<dbReference type="PANTHER" id="PTHR42878:SF7">
    <property type="entry name" value="SENSOR HISTIDINE KINASE GLRK"/>
    <property type="match status" value="1"/>
</dbReference>
<feature type="domain" description="Phytochrome chromophore attachment site" evidence="13">
    <location>
        <begin position="131"/>
        <end position="285"/>
    </location>
</feature>
<comment type="similarity">
    <text evidence="2">In the N-terminal section; belongs to the phytochrome family.</text>
</comment>
<dbReference type="InterPro" id="IPR003661">
    <property type="entry name" value="HisK_dim/P_dom"/>
</dbReference>
<keyword evidence="8 15" id="KW-0418">Kinase</keyword>
<dbReference type="GO" id="GO:0007234">
    <property type="term" value="P:osmosensory signaling via phosphorelay pathway"/>
    <property type="evidence" value="ECO:0007669"/>
    <property type="project" value="TreeGrafter"/>
</dbReference>
<dbReference type="Pfam" id="PF02518">
    <property type="entry name" value="HATPase_c"/>
    <property type="match status" value="1"/>
</dbReference>
<gene>
    <name evidence="15" type="ORF">SAMN05421738_11629</name>
</gene>
<dbReference type="SMART" id="SM00387">
    <property type="entry name" value="HATPase_c"/>
    <property type="match status" value="1"/>
</dbReference>
<sequence>MNKKMIEECHEEKIQYFNEIQPFGYLIGIDISTLKIEFVSDNISLLFFENAVNLIGKKITDYLAIDIDFDKILSLDEGEFDRDSIQINSQTYHLTTYHNSQIIYLELENLIVVENRSSYHYDSEQLLYTKSIEDNWTLLINSIKGLIGYDRVMIYQFLEDNSGVVVAENVDAGMDSYLGLRFPEFDIPKQARLLYIKKKSRMVADIDEERIGVISRDNKPVDLTYTSIRAFSSAHLEYLRNAKAFGSFSVSIVINDRLWGLVACQNSTPKYIPNQVRLQAELLTRLARLTYVNFKSNERLQFQNHFNEIAMRLKENLLVEDSLQNSIHNNIHEIQDLTDADGIALVAHENIFTHGNTPEIEEIFRIKKWAKENEITTLFCSNSFLIDYEEMLNLTSASAGVMFSFLDQHYQHFIIWFKKEEIYNVNWAGKPTKFENTKIIDEVETLYFSPRKSFQIWEQEIGRKSFVWKEKEIFVAKEVLKLIVETLHIQSFKIHSLYEQLQEINEELDSFSYTISHDLRTPLTVMKLNCQILQRTLGDTEMKADRLKSVISEIDRMTEMMQEILTLSKAKKSEIILKEIETRPIIDKIVQDVLMYYSAEETNVEIENIEHVFADKTMVFEVFQNVIGNAVKYSSTQEFPKVSIKSEIVDDQVIYQISDNGIGIKKDDHDKMFKLFSRMSNTGNIQGNGVGLSIALRMMNRMDGDINFESKEGEGTTFVLSFKKP</sequence>
<evidence type="ECO:0000256" key="1">
    <source>
        <dbReference type="ARBA" id="ARBA00000085"/>
    </source>
</evidence>
<evidence type="ECO:0000256" key="11">
    <source>
        <dbReference type="ARBA" id="ARBA00023012"/>
    </source>
</evidence>
<dbReference type="Gene3D" id="3.30.450.40">
    <property type="match status" value="1"/>
</dbReference>
<evidence type="ECO:0000313" key="16">
    <source>
        <dbReference type="Proteomes" id="UP000199149"/>
    </source>
</evidence>
<dbReference type="PRINTS" id="PR01033">
    <property type="entry name" value="PHYTOCHROME"/>
</dbReference>
<dbReference type="InterPro" id="IPR029016">
    <property type="entry name" value="GAF-like_dom_sf"/>
</dbReference>
<evidence type="ECO:0000256" key="2">
    <source>
        <dbReference type="ARBA" id="ARBA00006402"/>
    </source>
</evidence>
<dbReference type="Pfam" id="PF00512">
    <property type="entry name" value="HisKA"/>
    <property type="match status" value="1"/>
</dbReference>
<dbReference type="InterPro" id="IPR013654">
    <property type="entry name" value="PAS_2"/>
</dbReference>
<dbReference type="Gene3D" id="3.30.450.20">
    <property type="entry name" value="PAS domain"/>
    <property type="match status" value="1"/>
</dbReference>
<dbReference type="SUPFAM" id="SSF47384">
    <property type="entry name" value="Homodimeric domain of signal transducing histidine kinase"/>
    <property type="match status" value="1"/>
</dbReference>
<dbReference type="SUPFAM" id="SSF55781">
    <property type="entry name" value="GAF domain-like"/>
    <property type="match status" value="2"/>
</dbReference>
<dbReference type="Pfam" id="PF01590">
    <property type="entry name" value="GAF"/>
    <property type="match status" value="1"/>
</dbReference>
<dbReference type="STRING" id="684065.SAMN05421738_11629"/>
<evidence type="ECO:0000313" key="15">
    <source>
        <dbReference type="EMBL" id="SFN59823.1"/>
    </source>
</evidence>
<dbReference type="Gene3D" id="3.30.450.270">
    <property type="match status" value="1"/>
</dbReference>
<dbReference type="SMART" id="SM00388">
    <property type="entry name" value="HisKA"/>
    <property type="match status" value="1"/>
</dbReference>
<dbReference type="PROSITE" id="PS50109">
    <property type="entry name" value="HIS_KIN"/>
    <property type="match status" value="1"/>
</dbReference>
<dbReference type="GO" id="GO:0000155">
    <property type="term" value="F:phosphorelay sensor kinase activity"/>
    <property type="evidence" value="ECO:0007669"/>
    <property type="project" value="InterPro"/>
</dbReference>
<keyword evidence="10" id="KW-0157">Chromophore</keyword>
<evidence type="ECO:0000256" key="3">
    <source>
        <dbReference type="ARBA" id="ARBA00012438"/>
    </source>
</evidence>
<feature type="domain" description="Histidine kinase" evidence="14">
    <location>
        <begin position="514"/>
        <end position="725"/>
    </location>
</feature>
<dbReference type="InterPro" id="IPR003018">
    <property type="entry name" value="GAF"/>
</dbReference>
<keyword evidence="6" id="KW-0808">Transferase</keyword>
<dbReference type="SUPFAM" id="SSF55874">
    <property type="entry name" value="ATPase domain of HSP90 chaperone/DNA topoisomerase II/histidine kinase"/>
    <property type="match status" value="1"/>
</dbReference>
<dbReference type="PANTHER" id="PTHR42878">
    <property type="entry name" value="TWO-COMPONENT HISTIDINE KINASE"/>
    <property type="match status" value="1"/>
</dbReference>
<dbReference type="AlphaFoldDB" id="A0A1I5ABN2"/>
<keyword evidence="4" id="KW-0600">Photoreceptor protein</keyword>
<dbReference type="GO" id="GO:0000156">
    <property type="term" value="F:phosphorelay response regulator activity"/>
    <property type="evidence" value="ECO:0007669"/>
    <property type="project" value="TreeGrafter"/>
</dbReference>
<comment type="catalytic activity">
    <reaction evidence="1">
        <text>ATP + protein L-histidine = ADP + protein N-phospho-L-histidine.</text>
        <dbReference type="EC" id="2.7.13.3"/>
    </reaction>
</comment>
<dbReference type="InterPro" id="IPR013515">
    <property type="entry name" value="Phytochrome_cen-reg"/>
</dbReference>
<dbReference type="InterPro" id="IPR036097">
    <property type="entry name" value="HisK_dim/P_sf"/>
</dbReference>
<organism evidence="15 16">
    <name type="scientific">Algoriella xinjiangensis</name>
    <dbReference type="NCBI Taxonomy" id="684065"/>
    <lineage>
        <taxon>Bacteria</taxon>
        <taxon>Pseudomonadati</taxon>
        <taxon>Bacteroidota</taxon>
        <taxon>Flavobacteriia</taxon>
        <taxon>Flavobacteriales</taxon>
        <taxon>Weeksellaceae</taxon>
        <taxon>Algoriella</taxon>
    </lineage>
</organism>
<dbReference type="InterPro" id="IPR016132">
    <property type="entry name" value="Phyto_chromo_attachment"/>
</dbReference>
<dbReference type="InterPro" id="IPR001294">
    <property type="entry name" value="Phytochrome"/>
</dbReference>
<dbReference type="Gene3D" id="1.10.287.130">
    <property type="match status" value="1"/>
</dbReference>
<dbReference type="InterPro" id="IPR005467">
    <property type="entry name" value="His_kinase_dom"/>
</dbReference>
<dbReference type="Proteomes" id="UP000199149">
    <property type="component" value="Unassembled WGS sequence"/>
</dbReference>
<dbReference type="CDD" id="cd00082">
    <property type="entry name" value="HisKA"/>
    <property type="match status" value="1"/>
</dbReference>
<evidence type="ECO:0000256" key="6">
    <source>
        <dbReference type="ARBA" id="ARBA00022679"/>
    </source>
</evidence>
<evidence type="ECO:0000256" key="5">
    <source>
        <dbReference type="ARBA" id="ARBA00022606"/>
    </source>
</evidence>
<evidence type="ECO:0000256" key="10">
    <source>
        <dbReference type="ARBA" id="ARBA00022991"/>
    </source>
</evidence>
<evidence type="ECO:0000256" key="9">
    <source>
        <dbReference type="ARBA" id="ARBA00022840"/>
    </source>
</evidence>
<dbReference type="GO" id="GO:0030295">
    <property type="term" value="F:protein kinase activator activity"/>
    <property type="evidence" value="ECO:0007669"/>
    <property type="project" value="TreeGrafter"/>
</dbReference>
<dbReference type="OrthoDB" id="9766459at2"/>
<reference evidence="16" key="1">
    <citation type="submission" date="2016-10" db="EMBL/GenBank/DDBJ databases">
        <authorList>
            <person name="Varghese N."/>
            <person name="Submissions S."/>
        </authorList>
    </citation>
    <scope>NUCLEOTIDE SEQUENCE [LARGE SCALE GENOMIC DNA]</scope>
    <source>
        <strain evidence="16">XJ109</strain>
    </source>
</reference>
<keyword evidence="16" id="KW-1185">Reference proteome</keyword>
<name>A0A1I5ABN2_9FLAO</name>